<dbReference type="InterPro" id="IPR015943">
    <property type="entry name" value="WD40/YVTN_repeat-like_dom_sf"/>
</dbReference>
<evidence type="ECO:0000256" key="4">
    <source>
        <dbReference type="ARBA" id="ARBA00022737"/>
    </source>
</evidence>
<keyword evidence="8" id="KW-1133">Transmembrane helix</keyword>
<comment type="similarity">
    <text evidence="10">Belongs to the WD repeat SEC12 family.</text>
</comment>
<comment type="subcellular location">
    <subcellularLocation>
        <location evidence="10">Endoplasmic reticulum membrane</location>
        <topology evidence="10">Single-pass type II membrane protein</topology>
    </subcellularLocation>
    <subcellularLocation>
        <location evidence="10">Golgi apparatus membrane</location>
        <topology evidence="10">Single-pass type II membrane protein</topology>
    </subcellularLocation>
</comment>
<accession>A0A0A1V171</accession>
<gene>
    <name evidence="11" type="ORF">X797_001573</name>
</gene>
<keyword evidence="2 10" id="KW-0853">WD repeat</keyword>
<dbReference type="GO" id="GO:0003400">
    <property type="term" value="P:regulation of COPII vesicle coating"/>
    <property type="evidence" value="ECO:0007669"/>
    <property type="project" value="UniProtKB-UniRule"/>
</dbReference>
<evidence type="ECO:0000256" key="3">
    <source>
        <dbReference type="ARBA" id="ARBA00022692"/>
    </source>
</evidence>
<organism evidence="11 12">
    <name type="scientific">Metarhizium robertsii</name>
    <dbReference type="NCBI Taxonomy" id="568076"/>
    <lineage>
        <taxon>Eukaryota</taxon>
        <taxon>Fungi</taxon>
        <taxon>Dikarya</taxon>
        <taxon>Ascomycota</taxon>
        <taxon>Pezizomycotina</taxon>
        <taxon>Sordariomycetes</taxon>
        <taxon>Hypocreomycetidae</taxon>
        <taxon>Hypocreales</taxon>
        <taxon>Clavicipitaceae</taxon>
        <taxon>Metarhizium</taxon>
    </lineage>
</organism>
<keyword evidence="9" id="KW-0472">Membrane</keyword>
<dbReference type="AlphaFoldDB" id="A0A0A1V171"/>
<evidence type="ECO:0000313" key="12">
    <source>
        <dbReference type="Proteomes" id="UP000030151"/>
    </source>
</evidence>
<evidence type="ECO:0000256" key="6">
    <source>
        <dbReference type="ARBA" id="ARBA00022892"/>
    </source>
</evidence>
<evidence type="ECO:0000256" key="5">
    <source>
        <dbReference type="ARBA" id="ARBA00022824"/>
    </source>
</evidence>
<keyword evidence="1 10" id="KW-0813">Transport</keyword>
<dbReference type="eggNOG" id="ENOG502S8QF">
    <property type="taxonomic scope" value="Eukaryota"/>
</dbReference>
<evidence type="ECO:0000256" key="7">
    <source>
        <dbReference type="ARBA" id="ARBA00022927"/>
    </source>
</evidence>
<keyword evidence="7 10" id="KW-0653">Protein transport</keyword>
<dbReference type="PANTHER" id="PTHR23284">
    <property type="entry name" value="PROLACTIN REGULATORY ELEMENT BINDING PROTEIN"/>
    <property type="match status" value="1"/>
</dbReference>
<dbReference type="GO" id="GO:0006888">
    <property type="term" value="P:endoplasmic reticulum to Golgi vesicle-mediated transport"/>
    <property type="evidence" value="ECO:0007669"/>
    <property type="project" value="UniProtKB-UniRule"/>
</dbReference>
<proteinExistence type="inferred from homology"/>
<evidence type="ECO:0000256" key="10">
    <source>
        <dbReference type="RuleBase" id="RU369019"/>
    </source>
</evidence>
<dbReference type="EMBL" id="JELW01000002">
    <property type="protein sequence ID" value="EXV03904.1"/>
    <property type="molecule type" value="Genomic_DNA"/>
</dbReference>
<name>A0A0A1V171_9HYPO</name>
<sequence>MAPSFPGARTEVDYPIYSIDFDPEDANRLVVGGGGGAGCSGVGNKITVFDVSHQDEIRAAGEIELSRDEDSVMSIAVGPHKGKTTYVYAGINSSPEEIAKGTNQHLRLFSVDPSKARPLAAMTGSPSKPRAFPEAKIAEASRTALFANPDANAYQRLLRVSGPIGAAASALGKEPQIAVFETTTPKPKIRGLLELTKEAEAIDIIQTGDDEFQLAYVDRYELYIVNIGSKGNSEPQMVFSMPDDHGERPQFRSIRYLTPEFVLAVSNLPKKNTGALIQGLRLPSPGHEKARLAATARISRKMSAIALAVTNLSLPASPTAPVGNAQFAVAVAGNDSSISLYTLEHQVSPALNLLLNLYPFYTLKNVHGNDNISGLAFSTFITPKTHIRAQCVKLASTSLGKTVAIQSIPLKKFVDVQAPRNRKGPPRPTRYVVAMQSRAPSARPLVMTLSVIVLILAIVAQSVKELYGVGKPVIFAQPFLPSWHGSLRQPKTQPSYSFENELISSLVDGNMVLGSGEKFVLLEDDQPVVVEGDGEQATKRLRVNVRDSDAHGSARAWDQLHVDEQDAWKERLRDAGAWTQNMGDNVFKGILFGELAGVVGRVVAG</sequence>
<comment type="function">
    <text evidence="10">Guanine nucleotide-exchange factor (GEF) required for the formation or budding of transport vesicles from the ER.</text>
</comment>
<dbReference type="GO" id="GO:0015031">
    <property type="term" value="P:protein transport"/>
    <property type="evidence" value="ECO:0007669"/>
    <property type="project" value="UniProtKB-KW"/>
</dbReference>
<evidence type="ECO:0000256" key="9">
    <source>
        <dbReference type="ARBA" id="ARBA00023136"/>
    </source>
</evidence>
<comment type="caution">
    <text evidence="11">The sequence shown here is derived from an EMBL/GenBank/DDBJ whole genome shotgun (WGS) entry which is preliminary data.</text>
</comment>
<dbReference type="PANTHER" id="PTHR23284:SF0">
    <property type="entry name" value="PROLACTIN REGULATORY ELEMENT-BINDING PROTEIN"/>
    <property type="match status" value="1"/>
</dbReference>
<reference evidence="11 12" key="1">
    <citation type="submission" date="2014-02" db="EMBL/GenBank/DDBJ databases">
        <title>The genome sequence of the entomopathogenic fungus Metarhizium robertsii ARSEF 2575.</title>
        <authorList>
            <person name="Giuliano Garisto Donzelli B."/>
            <person name="Roe B.A."/>
            <person name="Macmil S.L."/>
            <person name="Krasnoff S.B."/>
            <person name="Gibson D.M."/>
        </authorList>
    </citation>
    <scope>NUCLEOTIDE SEQUENCE [LARGE SCALE GENOMIC DNA]</scope>
    <source>
        <strain evidence="11 12">ARSEF 2575</strain>
    </source>
</reference>
<dbReference type="GO" id="GO:0000139">
    <property type="term" value="C:Golgi membrane"/>
    <property type="evidence" value="ECO:0007669"/>
    <property type="project" value="UniProtKB-SubCell"/>
</dbReference>
<evidence type="ECO:0000256" key="8">
    <source>
        <dbReference type="ARBA" id="ARBA00022989"/>
    </source>
</evidence>
<dbReference type="Proteomes" id="UP000030151">
    <property type="component" value="Unassembled WGS sequence"/>
</dbReference>
<protein>
    <recommendedName>
        <fullName evidence="10">Guanine nucleotide-exchange factor SEC12</fullName>
    </recommendedName>
</protein>
<dbReference type="SUPFAM" id="SSF69322">
    <property type="entry name" value="Tricorn protease domain 2"/>
    <property type="match status" value="1"/>
</dbReference>
<dbReference type="Gene3D" id="2.130.10.10">
    <property type="entry name" value="YVTN repeat-like/Quinoprotein amine dehydrogenase"/>
    <property type="match status" value="1"/>
</dbReference>
<keyword evidence="3" id="KW-0812">Transmembrane</keyword>
<keyword evidence="4 10" id="KW-0677">Repeat</keyword>
<keyword evidence="5 10" id="KW-0256">Endoplasmic reticulum</keyword>
<dbReference type="HOGENOM" id="CLU_021000_0_0_1"/>
<dbReference type="GO" id="GO:0005085">
    <property type="term" value="F:guanyl-nucleotide exchange factor activity"/>
    <property type="evidence" value="ECO:0007669"/>
    <property type="project" value="InterPro"/>
</dbReference>
<dbReference type="OrthoDB" id="16538at2759"/>
<keyword evidence="6" id="KW-0931">ER-Golgi transport</keyword>
<evidence type="ECO:0000256" key="1">
    <source>
        <dbReference type="ARBA" id="ARBA00022448"/>
    </source>
</evidence>
<dbReference type="GO" id="GO:0005789">
    <property type="term" value="C:endoplasmic reticulum membrane"/>
    <property type="evidence" value="ECO:0007669"/>
    <property type="project" value="UniProtKB-SubCell"/>
</dbReference>
<dbReference type="InterPro" id="IPR045260">
    <property type="entry name" value="Sec12-like"/>
</dbReference>
<evidence type="ECO:0000313" key="11">
    <source>
        <dbReference type="EMBL" id="EXV03904.1"/>
    </source>
</evidence>
<evidence type="ECO:0000256" key="2">
    <source>
        <dbReference type="ARBA" id="ARBA00022574"/>
    </source>
</evidence>